<reference evidence="2 3" key="1">
    <citation type="submission" date="2017-06" db="EMBL/GenBank/DDBJ databases">
        <title>Complete Genome Sequence of the Soil Carbazole-Degrading Bacterium Nocardioides aromaticivorans IC177.</title>
        <authorList>
            <person name="Vejarano F."/>
            <person name="Suzuki-Minakuchi C."/>
            <person name="Ohtsubo Y."/>
            <person name="Tsuda M."/>
            <person name="Okada K."/>
            <person name="Nojiri H."/>
        </authorList>
    </citation>
    <scope>NUCLEOTIDE SEQUENCE [LARGE SCALE GENOMIC DNA]</scope>
    <source>
        <strain evidence="2 3">IC177</strain>
    </source>
</reference>
<dbReference type="SUPFAM" id="SSF160631">
    <property type="entry name" value="SMI1/KNR4-like"/>
    <property type="match status" value="1"/>
</dbReference>
<evidence type="ECO:0000259" key="1">
    <source>
        <dbReference type="SMART" id="SM00860"/>
    </source>
</evidence>
<keyword evidence="3" id="KW-1185">Reference proteome</keyword>
<name>A0ABX7PMR2_9ACTN</name>
<feature type="domain" description="Knr4/Smi1-like" evidence="1">
    <location>
        <begin position="34"/>
        <end position="158"/>
    </location>
</feature>
<dbReference type="SMART" id="SM00860">
    <property type="entry name" value="SMI1_KNR4"/>
    <property type="match status" value="1"/>
</dbReference>
<sequence length="190" mass="21129">MILPVSSTLAERLEVLADAYALRGYDVRPNLLPGATCGELDEVEAALGVVLPASYRELYGWSAGVIDEFGTAPCLRFRDESLLPLTRVVEERDRLLEIYDWCESVDGRVVAPFASFEGSVLVVACGPQRLTSAVPHPVISYFQGIDVYYDSIEAMVETTIAWVSQAGWAPYETTPNEMEIWRRCNRAVTF</sequence>
<dbReference type="Pfam" id="PF09346">
    <property type="entry name" value="SMI1_KNR4"/>
    <property type="match status" value="1"/>
</dbReference>
<proteinExistence type="predicted"/>
<accession>A0ABX7PMR2</accession>
<dbReference type="EMBL" id="CP022295">
    <property type="protein sequence ID" value="QSR26948.1"/>
    <property type="molecule type" value="Genomic_DNA"/>
</dbReference>
<protein>
    <recommendedName>
        <fullName evidence="1">Knr4/Smi1-like domain-containing protein</fullName>
    </recommendedName>
</protein>
<dbReference type="InterPro" id="IPR018958">
    <property type="entry name" value="Knr4/Smi1-like_dom"/>
</dbReference>
<organism evidence="2 3">
    <name type="scientific">Nocardioides aromaticivorans</name>
    <dbReference type="NCBI Taxonomy" id="200618"/>
    <lineage>
        <taxon>Bacteria</taxon>
        <taxon>Bacillati</taxon>
        <taxon>Actinomycetota</taxon>
        <taxon>Actinomycetes</taxon>
        <taxon>Propionibacteriales</taxon>
        <taxon>Nocardioidaceae</taxon>
        <taxon>Nocardioides</taxon>
    </lineage>
</organism>
<dbReference type="Proteomes" id="UP000662818">
    <property type="component" value="Chromosome"/>
</dbReference>
<dbReference type="InterPro" id="IPR037883">
    <property type="entry name" value="Knr4/Smi1-like_sf"/>
</dbReference>
<gene>
    <name evidence="2" type="ORF">CFH99_15060</name>
</gene>
<evidence type="ECO:0000313" key="3">
    <source>
        <dbReference type="Proteomes" id="UP000662818"/>
    </source>
</evidence>
<evidence type="ECO:0000313" key="2">
    <source>
        <dbReference type="EMBL" id="QSR26948.1"/>
    </source>
</evidence>